<reference evidence="2 3" key="1">
    <citation type="submission" date="2017-08" db="EMBL/GenBank/DDBJ databases">
        <title>Mesorhizobium wenxinae sp. nov., a novel rhizobial species isolated from root nodules of chickpea (Cicer arietinum L.).</title>
        <authorList>
            <person name="Zhang J."/>
        </authorList>
    </citation>
    <scope>NUCLEOTIDE SEQUENCE [LARGE SCALE GENOMIC DNA]</scope>
    <source>
        <strain evidence="2 3">SDW018</strain>
    </source>
</reference>
<dbReference type="Proteomes" id="UP000216442">
    <property type="component" value="Unassembled WGS sequence"/>
</dbReference>
<organism evidence="2 3">
    <name type="scientific">Mesorhizobium temperatum</name>
    <dbReference type="NCBI Taxonomy" id="241416"/>
    <lineage>
        <taxon>Bacteria</taxon>
        <taxon>Pseudomonadati</taxon>
        <taxon>Pseudomonadota</taxon>
        <taxon>Alphaproteobacteria</taxon>
        <taxon>Hyphomicrobiales</taxon>
        <taxon>Phyllobacteriaceae</taxon>
        <taxon>Mesorhizobium</taxon>
    </lineage>
</organism>
<name>A0A271LB30_9HYPH</name>
<feature type="domain" description="Anti-bacteriophage protein A/HamA C-terminal" evidence="1">
    <location>
        <begin position="4"/>
        <end position="222"/>
    </location>
</feature>
<proteinExistence type="predicted"/>
<evidence type="ECO:0000313" key="2">
    <source>
        <dbReference type="EMBL" id="PAQ05349.1"/>
    </source>
</evidence>
<dbReference type="OrthoDB" id="268197at2"/>
<dbReference type="Pfam" id="PF08878">
    <property type="entry name" value="HamA"/>
    <property type="match status" value="1"/>
</dbReference>
<comment type="caution">
    <text evidence="2">The sequence shown here is derived from an EMBL/GenBank/DDBJ whole genome shotgun (WGS) entry which is preliminary data.</text>
</comment>
<dbReference type="EMBL" id="NPKJ01000073">
    <property type="protein sequence ID" value="PAQ05349.1"/>
    <property type="molecule type" value="Genomic_DNA"/>
</dbReference>
<dbReference type="InterPro" id="IPR014976">
    <property type="entry name" value="AbpA_HamA_C"/>
</dbReference>
<protein>
    <recommendedName>
        <fullName evidence="1">Anti-bacteriophage protein A/HamA C-terminal domain-containing protein</fullName>
    </recommendedName>
</protein>
<dbReference type="AlphaFoldDB" id="A0A271LB30"/>
<sequence length="229" mass="24787">MSGAIDELATALPSHYASKKRIASILKRLGKSAAAAYVQNKLPTGSRIRSGDLAEILASRYVEESTDFPAGISKLRWKDHREMAMRGDDLIGLQPVDGPEKIRFLKGEVKSRAKLTTSAVTDARKALTAFQQKPSPHALEFIADRLHEDGEDELGNLIDDALLVDGIALKQVSHLIFTFSGNNPSAILAKNLAAYMGKVPQSAVGLRVDGHQDFIASVFKKVGEHADGE</sequence>
<evidence type="ECO:0000313" key="3">
    <source>
        <dbReference type="Proteomes" id="UP000216442"/>
    </source>
</evidence>
<accession>A0A271LB30</accession>
<keyword evidence="3" id="KW-1185">Reference proteome</keyword>
<gene>
    <name evidence="2" type="ORF">CIT26_31350</name>
</gene>
<evidence type="ECO:0000259" key="1">
    <source>
        <dbReference type="Pfam" id="PF08878"/>
    </source>
</evidence>